<evidence type="ECO:0000256" key="1">
    <source>
        <dbReference type="ARBA" id="ARBA00007768"/>
    </source>
</evidence>
<evidence type="ECO:0000313" key="3">
    <source>
        <dbReference type="EMBL" id="GLX77359.1"/>
    </source>
</evidence>
<dbReference type="Proteomes" id="UP001157186">
    <property type="component" value="Unassembled WGS sequence"/>
</dbReference>
<dbReference type="PANTHER" id="PTHR12598">
    <property type="entry name" value="COPPER HOMEOSTASIS PROTEIN CUTC"/>
    <property type="match status" value="1"/>
</dbReference>
<dbReference type="Gene3D" id="3.20.20.380">
    <property type="entry name" value="Copper homeostasis (CutC) domain"/>
    <property type="match status" value="1"/>
</dbReference>
<reference evidence="3 4" key="1">
    <citation type="submission" date="2023-03" db="EMBL/GenBank/DDBJ databases">
        <title>Draft genome sequence of Thalassotalea insulae KCTC 62186T.</title>
        <authorList>
            <person name="Sawabe T."/>
        </authorList>
    </citation>
    <scope>NUCLEOTIDE SEQUENCE [LARGE SCALE GENOMIC DNA]</scope>
    <source>
        <strain evidence="3 4">KCTC 62186</strain>
    </source>
</reference>
<protein>
    <recommendedName>
        <fullName evidence="2">Copper homeostasis protein cutC homolog</fullName>
    </recommendedName>
</protein>
<keyword evidence="4" id="KW-1185">Reference proteome</keyword>
<dbReference type="RefSeq" id="WP_284243210.1">
    <property type="nucleotide sequence ID" value="NZ_BSST01000001.1"/>
</dbReference>
<dbReference type="InterPro" id="IPR036822">
    <property type="entry name" value="CutC-like_dom_sf"/>
</dbReference>
<accession>A0ABQ6GPW8</accession>
<dbReference type="EMBL" id="BSST01000001">
    <property type="protein sequence ID" value="GLX77359.1"/>
    <property type="molecule type" value="Genomic_DNA"/>
</dbReference>
<evidence type="ECO:0000256" key="2">
    <source>
        <dbReference type="ARBA" id="ARBA00019014"/>
    </source>
</evidence>
<comment type="similarity">
    <text evidence="1">Belongs to the CutC family.</text>
</comment>
<dbReference type="SUPFAM" id="SSF110395">
    <property type="entry name" value="CutC-like"/>
    <property type="match status" value="1"/>
</dbReference>
<dbReference type="InterPro" id="IPR005627">
    <property type="entry name" value="CutC-like"/>
</dbReference>
<proteinExistence type="inferred from homology"/>
<name>A0ABQ6GPW8_9GAMM</name>
<organism evidence="3 4">
    <name type="scientific">Thalassotalea insulae</name>
    <dbReference type="NCBI Taxonomy" id="2056778"/>
    <lineage>
        <taxon>Bacteria</taxon>
        <taxon>Pseudomonadati</taxon>
        <taxon>Pseudomonadota</taxon>
        <taxon>Gammaproteobacteria</taxon>
        <taxon>Alteromonadales</taxon>
        <taxon>Colwelliaceae</taxon>
        <taxon>Thalassotalea</taxon>
    </lineage>
</organism>
<comment type="caution">
    <text evidence="3">The sequence shown here is derived from an EMBL/GenBank/DDBJ whole genome shotgun (WGS) entry which is preliminary data.</text>
</comment>
<dbReference type="PANTHER" id="PTHR12598:SF0">
    <property type="entry name" value="COPPER HOMEOSTASIS PROTEIN CUTC HOMOLOG"/>
    <property type="match status" value="1"/>
</dbReference>
<evidence type="ECO:0000313" key="4">
    <source>
        <dbReference type="Proteomes" id="UP001157186"/>
    </source>
</evidence>
<dbReference type="Pfam" id="PF03932">
    <property type="entry name" value="CutC"/>
    <property type="match status" value="1"/>
</dbReference>
<gene>
    <name evidence="3" type="primary">cutC</name>
    <name evidence="3" type="ORF">tinsulaeT_06990</name>
</gene>
<sequence>MNIVEICLASDNQERLFHNVTNVIRGGGQRIELCSEMAQQGLTPSIDAIMTARKAMGQCTGLMVMIRPRAGDFCYNAQEISLMTKQINQAAQAGADGVVFGVLSENGRELNISAIKHLVEVAKSLTLQVGIHRAFDALAEQKTALLQLITLGVDRVLTSGTAWGSQLGALAGMSRLQSLVNLAQQHMEIVIAGGVAPENAGDILAHLASDKAKLSLHAYSSVLINERVESLRVRALVNADVSQNS</sequence>